<dbReference type="EMBL" id="CCND01000023">
    <property type="protein sequence ID" value="CDX60020.1"/>
    <property type="molecule type" value="Genomic_DNA"/>
</dbReference>
<evidence type="ECO:0000313" key="1">
    <source>
        <dbReference type="EMBL" id="CDX60020.1"/>
    </source>
</evidence>
<sequence length="564" mass="64003">MPTVRFKNLFLLSQVEERALHVPLHSQKLLIQGANGFGKSVIMKSLYEALGATPNKIDDRWKNANVSSCLEFEFAGATWFSVKAHGVLSLFDDKGNRRFWGQRLVKDWGPKLAEFFGFKLEMVDKDGETLTPPPAYLFAPFYIDQDGSWDNTWVSFRKDFYLPESAATLADYHSGIRPDGYYAAKAELTKEKIVLSSLETAVETLRQAMTQIEEIEGTTPTYDLQEFSSECDDLVAESERLLVLQAEHRRMVSDLHEETHLVRAEAVLLKNALNEMRGEFELASSLPRQVECPTCGHEYQNSLAERFALIEDEGVLSKALTEVQSKLERLVEKERAERGNLDTIGASLARVQNILETQKQSLSLNDVLVAAGKTEAAKLLRVSLNEKIVAADDSRNRSESLRASMNEFTDRTRNSEIRKFYRTRLSMYSQELDVHLDEPEKQSIVSINVARGSEGPRALLAYYYAFLHTKIEFTTSVRFPVVIDSPNQQGQDKIHLPQMVKFIFDHVPDDAQTIVATEDASGLEFEGVAIVTYGEAKRQILREKEFDRVKTIFDPFFQKILAME</sequence>
<organism evidence="1 2">
    <name type="scientific">Mesorhizobium plurifarium</name>
    <dbReference type="NCBI Taxonomy" id="69974"/>
    <lineage>
        <taxon>Bacteria</taxon>
        <taxon>Pseudomonadati</taxon>
        <taxon>Pseudomonadota</taxon>
        <taxon>Alphaproteobacteria</taxon>
        <taxon>Hyphomicrobiales</taxon>
        <taxon>Phyllobacteriaceae</taxon>
        <taxon>Mesorhizobium</taxon>
    </lineage>
</organism>
<protein>
    <recommendedName>
        <fullName evidence="3">Rad50/SbcC-type AAA domain-containing protein</fullName>
    </recommendedName>
</protein>
<reference evidence="2" key="1">
    <citation type="submission" date="2014-08" db="EMBL/GenBank/DDBJ databases">
        <authorList>
            <person name="Edwards T."/>
        </authorList>
    </citation>
    <scope>NUCLEOTIDE SEQUENCE [LARGE SCALE GENOMIC DNA]</scope>
</reference>
<accession>A0A0K2W2H1</accession>
<evidence type="ECO:0008006" key="3">
    <source>
        <dbReference type="Google" id="ProtNLM"/>
    </source>
</evidence>
<dbReference type="AlphaFoldDB" id="A0A0K2W2H1"/>
<dbReference type="SUPFAM" id="SSF52540">
    <property type="entry name" value="P-loop containing nucleoside triphosphate hydrolases"/>
    <property type="match status" value="1"/>
</dbReference>
<dbReference type="InterPro" id="IPR027417">
    <property type="entry name" value="P-loop_NTPase"/>
</dbReference>
<evidence type="ECO:0000313" key="2">
    <source>
        <dbReference type="Proteomes" id="UP000182888"/>
    </source>
</evidence>
<name>A0A0K2W2H1_MESPL</name>
<proteinExistence type="predicted"/>
<gene>
    <name evidence="1" type="ORF">MPL1032_30016</name>
</gene>
<dbReference type="Proteomes" id="UP000182888">
    <property type="component" value="Unassembled WGS sequence"/>
</dbReference>